<evidence type="ECO:0000256" key="8">
    <source>
        <dbReference type="PROSITE-ProRule" id="PRU00108"/>
    </source>
</evidence>
<dbReference type="Proteomes" id="UP000515123">
    <property type="component" value="Linkage group 7"/>
</dbReference>
<evidence type="ECO:0000313" key="15">
    <source>
        <dbReference type="RefSeq" id="XP_020091550.1"/>
    </source>
</evidence>
<dbReference type="SMART" id="SM00389">
    <property type="entry name" value="HOX"/>
    <property type="match status" value="1"/>
</dbReference>
<sequence length="431" mass="48996">MVTKEVSENYMHDGPIRDDDLASALHWDGRNQINLIQIQLNSLPPHLDSRGQQNSDSEENIVRRRHSATRCSMNCRAGEENGHNDCVQGCGNSLSLTLGSCLFYDPMKPFKRTQANFMGSNSSLDRENLREFDSASVDHLKHYCVFNAEKRTSSPRNTASLSSFLQRSPYLKPAQELLDEVVCVSDAIELNVENEELNVGNEARNNELDGMDAQANDRYLKLGERIYTHKENMPPGNQLSSQDKNNIQAKLIALLNELETRYEQYLHQIDQVVSSFEVVSGNGAAAPYTALTIQAMSRHFANLRDAIVSQLHALGESEGEQYTGNYKNFSEGRSLCRTTGEKRETLQTLGSIQIRQDWKPLRGLPEDSVALLRAWLFEHFLHPYPNDSEKSMLSSQTGLTRSQISNWFINARVRLWKPMIEELYKEEISEY</sequence>
<dbReference type="PANTHER" id="PTHR11850">
    <property type="entry name" value="HOMEOBOX PROTEIN TRANSCRIPTION FACTORS"/>
    <property type="match status" value="1"/>
</dbReference>
<evidence type="ECO:0000313" key="11">
    <source>
        <dbReference type="Proteomes" id="UP000515123"/>
    </source>
</evidence>
<evidence type="ECO:0000259" key="10">
    <source>
        <dbReference type="PROSITE" id="PS50071"/>
    </source>
</evidence>
<dbReference type="Gramene" id="Aco005258.1.mrna1">
    <property type="protein sequence ID" value="Aco005258.1.mrna1"/>
    <property type="gene ID" value="Aco005258.1.path1"/>
</dbReference>
<comment type="similarity">
    <text evidence="2">Belongs to the TALE/BELL homeobox family.</text>
</comment>
<evidence type="ECO:0000256" key="3">
    <source>
        <dbReference type="ARBA" id="ARBA00023015"/>
    </source>
</evidence>
<dbReference type="Pfam" id="PF05920">
    <property type="entry name" value="Homeobox_KN"/>
    <property type="match status" value="1"/>
</dbReference>
<dbReference type="RefSeq" id="XP_020091549.1">
    <property type="nucleotide sequence ID" value="XM_020235960.1"/>
</dbReference>
<dbReference type="Gene3D" id="1.10.10.60">
    <property type="entry name" value="Homeodomain-like"/>
    <property type="match status" value="1"/>
</dbReference>
<evidence type="ECO:0000313" key="13">
    <source>
        <dbReference type="RefSeq" id="XP_020091548.1"/>
    </source>
</evidence>
<dbReference type="PROSITE" id="PS50071">
    <property type="entry name" value="HOMEOBOX_2"/>
    <property type="match status" value="1"/>
</dbReference>
<feature type="DNA-binding region" description="Homeobox" evidence="8">
    <location>
        <begin position="357"/>
        <end position="419"/>
    </location>
</feature>
<evidence type="ECO:0000313" key="14">
    <source>
        <dbReference type="RefSeq" id="XP_020091549.1"/>
    </source>
</evidence>
<keyword evidence="9" id="KW-0175">Coiled coil</keyword>
<name>A0A6P5FE19_ANACO</name>
<proteinExistence type="inferred from homology"/>
<dbReference type="AlphaFoldDB" id="A0A6P5FE19"/>
<accession>A0A6P5FE19</accession>
<dbReference type="SUPFAM" id="SSF46689">
    <property type="entry name" value="Homeodomain-like"/>
    <property type="match status" value="1"/>
</dbReference>
<evidence type="ECO:0000256" key="5">
    <source>
        <dbReference type="ARBA" id="ARBA00023155"/>
    </source>
</evidence>
<evidence type="ECO:0000256" key="7">
    <source>
        <dbReference type="ARBA" id="ARBA00023242"/>
    </source>
</evidence>
<keyword evidence="6" id="KW-0804">Transcription</keyword>
<dbReference type="Pfam" id="PF07526">
    <property type="entry name" value="POX"/>
    <property type="match status" value="1"/>
</dbReference>
<reference evidence="12 13" key="2">
    <citation type="submission" date="2025-04" db="UniProtKB">
        <authorList>
            <consortium name="RefSeq"/>
        </authorList>
    </citation>
    <scope>IDENTIFICATION</scope>
    <source>
        <tissue evidence="12 13">Leaf</tissue>
    </source>
</reference>
<evidence type="ECO:0000256" key="6">
    <source>
        <dbReference type="ARBA" id="ARBA00023163"/>
    </source>
</evidence>
<evidence type="ECO:0000256" key="4">
    <source>
        <dbReference type="ARBA" id="ARBA00023125"/>
    </source>
</evidence>
<reference evidence="11" key="1">
    <citation type="journal article" date="2015" name="Nat. Genet.">
        <title>The pineapple genome and the evolution of CAM photosynthesis.</title>
        <authorList>
            <person name="Ming R."/>
            <person name="VanBuren R."/>
            <person name="Wai C.M."/>
            <person name="Tang H."/>
            <person name="Schatz M.C."/>
            <person name="Bowers J.E."/>
            <person name="Lyons E."/>
            <person name="Wang M.L."/>
            <person name="Chen J."/>
            <person name="Biggers E."/>
            <person name="Zhang J."/>
            <person name="Huang L."/>
            <person name="Zhang L."/>
            <person name="Miao W."/>
            <person name="Zhang J."/>
            <person name="Ye Z."/>
            <person name="Miao C."/>
            <person name="Lin Z."/>
            <person name="Wang H."/>
            <person name="Zhou H."/>
            <person name="Yim W.C."/>
            <person name="Priest H.D."/>
            <person name="Zheng C."/>
            <person name="Woodhouse M."/>
            <person name="Edger P.P."/>
            <person name="Guyot R."/>
            <person name="Guo H.B."/>
            <person name="Guo H."/>
            <person name="Zheng G."/>
            <person name="Singh R."/>
            <person name="Sharma A."/>
            <person name="Min X."/>
            <person name="Zheng Y."/>
            <person name="Lee H."/>
            <person name="Gurtowski J."/>
            <person name="Sedlazeck F.J."/>
            <person name="Harkess A."/>
            <person name="McKain M.R."/>
            <person name="Liao Z."/>
            <person name="Fang J."/>
            <person name="Liu J."/>
            <person name="Zhang X."/>
            <person name="Zhang Q."/>
            <person name="Hu W."/>
            <person name="Qin Y."/>
            <person name="Wang K."/>
            <person name="Chen L.Y."/>
            <person name="Shirley N."/>
            <person name="Lin Y.R."/>
            <person name="Liu L.Y."/>
            <person name="Hernandez A.G."/>
            <person name="Wright C.L."/>
            <person name="Bulone V."/>
            <person name="Tuskan G.A."/>
            <person name="Heath K."/>
            <person name="Zee F."/>
            <person name="Moore P.H."/>
            <person name="Sunkar R."/>
            <person name="Leebens-Mack J.H."/>
            <person name="Mockler T."/>
            <person name="Bennetzen J.L."/>
            <person name="Freeling M."/>
            <person name="Sankoff D."/>
            <person name="Paterson A.H."/>
            <person name="Zhu X."/>
            <person name="Yang X."/>
            <person name="Smith J.A."/>
            <person name="Cushman J.C."/>
            <person name="Paull R.E."/>
            <person name="Yu Q."/>
        </authorList>
    </citation>
    <scope>NUCLEOTIDE SEQUENCE [LARGE SCALE GENOMIC DNA]</scope>
    <source>
        <strain evidence="11">cv. F153</strain>
    </source>
</reference>
<gene>
    <name evidence="12 13 14 15" type="primary">LOC109712408</name>
</gene>
<keyword evidence="11" id="KW-1185">Reference proteome</keyword>
<feature type="coiled-coil region" evidence="9">
    <location>
        <begin position="248"/>
        <end position="275"/>
    </location>
</feature>
<keyword evidence="7 8" id="KW-0539">Nucleus</keyword>
<dbReference type="GO" id="GO:0006355">
    <property type="term" value="P:regulation of DNA-templated transcription"/>
    <property type="evidence" value="ECO:0007669"/>
    <property type="project" value="InterPro"/>
</dbReference>
<dbReference type="RefSeq" id="XP_020091548.1">
    <property type="nucleotide sequence ID" value="XM_020235959.1"/>
</dbReference>
<comment type="subcellular location">
    <subcellularLocation>
        <location evidence="1 8">Nucleus</location>
    </subcellularLocation>
</comment>
<dbReference type="InterPro" id="IPR001356">
    <property type="entry name" value="HD"/>
</dbReference>
<dbReference type="RefSeq" id="XP_020091550.1">
    <property type="nucleotide sequence ID" value="XM_020235961.1"/>
</dbReference>
<dbReference type="OrthoDB" id="10056939at2759"/>
<dbReference type="RefSeq" id="XP_020091547.1">
    <property type="nucleotide sequence ID" value="XM_020235958.1"/>
</dbReference>
<dbReference type="InterPro" id="IPR006563">
    <property type="entry name" value="POX_dom"/>
</dbReference>
<dbReference type="InterPro" id="IPR008422">
    <property type="entry name" value="KN_HD"/>
</dbReference>
<keyword evidence="5 8" id="KW-0371">Homeobox</keyword>
<feature type="domain" description="Homeobox" evidence="10">
    <location>
        <begin position="355"/>
        <end position="418"/>
    </location>
</feature>
<keyword evidence="4 8" id="KW-0238">DNA-binding</keyword>
<dbReference type="InterPro" id="IPR009057">
    <property type="entry name" value="Homeodomain-like_sf"/>
</dbReference>
<evidence type="ECO:0000256" key="2">
    <source>
        <dbReference type="ARBA" id="ARBA00006454"/>
    </source>
</evidence>
<evidence type="ECO:0000256" key="9">
    <source>
        <dbReference type="SAM" id="Coils"/>
    </source>
</evidence>
<dbReference type="SMART" id="SM00574">
    <property type="entry name" value="POX"/>
    <property type="match status" value="1"/>
</dbReference>
<dbReference type="GeneID" id="109712408"/>
<dbReference type="CDD" id="cd00086">
    <property type="entry name" value="homeodomain"/>
    <property type="match status" value="1"/>
</dbReference>
<dbReference type="GO" id="GO:0003677">
    <property type="term" value="F:DNA binding"/>
    <property type="evidence" value="ECO:0007669"/>
    <property type="project" value="UniProtKB-UniRule"/>
</dbReference>
<dbReference type="GO" id="GO:0005634">
    <property type="term" value="C:nucleus"/>
    <property type="evidence" value="ECO:0007669"/>
    <property type="project" value="UniProtKB-SubCell"/>
</dbReference>
<protein>
    <submittedName>
        <fullName evidence="12 13">BEL1-like homeodomain protein 3 isoform X1</fullName>
    </submittedName>
</protein>
<keyword evidence="3" id="KW-0805">Transcription regulation</keyword>
<evidence type="ECO:0000313" key="12">
    <source>
        <dbReference type="RefSeq" id="XP_020091547.1"/>
    </source>
</evidence>
<organism evidence="15">
    <name type="scientific">Ananas comosus</name>
    <name type="common">Pineapple</name>
    <name type="synonym">Ananas ananas</name>
    <dbReference type="NCBI Taxonomy" id="4615"/>
    <lineage>
        <taxon>Eukaryota</taxon>
        <taxon>Viridiplantae</taxon>
        <taxon>Streptophyta</taxon>
        <taxon>Embryophyta</taxon>
        <taxon>Tracheophyta</taxon>
        <taxon>Spermatophyta</taxon>
        <taxon>Magnoliopsida</taxon>
        <taxon>Liliopsida</taxon>
        <taxon>Poales</taxon>
        <taxon>Bromeliaceae</taxon>
        <taxon>Bromelioideae</taxon>
        <taxon>Ananas</taxon>
    </lineage>
</organism>
<evidence type="ECO:0000256" key="1">
    <source>
        <dbReference type="ARBA" id="ARBA00004123"/>
    </source>
</evidence>
<dbReference type="InterPro" id="IPR050224">
    <property type="entry name" value="TALE_homeobox"/>
</dbReference>